<protein>
    <submittedName>
        <fullName evidence="1">Uncharacterized protein</fullName>
    </submittedName>
</protein>
<keyword evidence="2" id="KW-1185">Reference proteome</keyword>
<proteinExistence type="predicted"/>
<dbReference type="EMBL" id="JAXCGZ010002354">
    <property type="protein sequence ID" value="KAK7084006.1"/>
    <property type="molecule type" value="Genomic_DNA"/>
</dbReference>
<feature type="non-terminal residue" evidence="1">
    <location>
        <position position="1"/>
    </location>
</feature>
<sequence>YGLDDTWTLTTACHDLAVLISTLIGFNCLSVRITQSFNPLLGGKKIVAITIERCQ</sequence>
<evidence type="ECO:0000313" key="1">
    <source>
        <dbReference type="EMBL" id="KAK7084006.1"/>
    </source>
</evidence>
<feature type="non-terminal residue" evidence="1">
    <location>
        <position position="55"/>
    </location>
</feature>
<accession>A0AAN9A7S8</accession>
<dbReference type="Proteomes" id="UP001381693">
    <property type="component" value="Unassembled WGS sequence"/>
</dbReference>
<organism evidence="1 2">
    <name type="scientific">Halocaridina rubra</name>
    <name type="common">Hawaiian red shrimp</name>
    <dbReference type="NCBI Taxonomy" id="373956"/>
    <lineage>
        <taxon>Eukaryota</taxon>
        <taxon>Metazoa</taxon>
        <taxon>Ecdysozoa</taxon>
        <taxon>Arthropoda</taxon>
        <taxon>Crustacea</taxon>
        <taxon>Multicrustacea</taxon>
        <taxon>Malacostraca</taxon>
        <taxon>Eumalacostraca</taxon>
        <taxon>Eucarida</taxon>
        <taxon>Decapoda</taxon>
        <taxon>Pleocyemata</taxon>
        <taxon>Caridea</taxon>
        <taxon>Atyoidea</taxon>
        <taxon>Atyidae</taxon>
        <taxon>Halocaridina</taxon>
    </lineage>
</organism>
<comment type="caution">
    <text evidence="1">The sequence shown here is derived from an EMBL/GenBank/DDBJ whole genome shotgun (WGS) entry which is preliminary data.</text>
</comment>
<dbReference type="AlphaFoldDB" id="A0AAN9A7S8"/>
<reference evidence="1 2" key="1">
    <citation type="submission" date="2023-11" db="EMBL/GenBank/DDBJ databases">
        <title>Halocaridina rubra genome assembly.</title>
        <authorList>
            <person name="Smith C."/>
        </authorList>
    </citation>
    <scope>NUCLEOTIDE SEQUENCE [LARGE SCALE GENOMIC DNA]</scope>
    <source>
        <strain evidence="1">EP-1</strain>
        <tissue evidence="1">Whole</tissue>
    </source>
</reference>
<evidence type="ECO:0000313" key="2">
    <source>
        <dbReference type="Proteomes" id="UP001381693"/>
    </source>
</evidence>
<gene>
    <name evidence="1" type="ORF">SK128_002542</name>
</gene>
<name>A0AAN9A7S8_HALRR</name>